<name>A0AAU8NJW3_9BACL</name>
<evidence type="ECO:0000313" key="1">
    <source>
        <dbReference type="EMBL" id="XCP96805.1"/>
    </source>
</evidence>
<dbReference type="SUPFAM" id="SSF47336">
    <property type="entry name" value="ACP-like"/>
    <property type="match status" value="2"/>
</dbReference>
<organism evidence="1">
    <name type="scientific">Paenibacillus sp. AN1007</name>
    <dbReference type="NCBI Taxonomy" id="3151385"/>
    <lineage>
        <taxon>Bacteria</taxon>
        <taxon>Bacillati</taxon>
        <taxon>Bacillota</taxon>
        <taxon>Bacilli</taxon>
        <taxon>Bacillales</taxon>
        <taxon>Paenibacillaceae</taxon>
        <taxon>Paenibacillus</taxon>
    </lineage>
</organism>
<dbReference type="EMBL" id="CP159992">
    <property type="protein sequence ID" value="XCP96805.1"/>
    <property type="molecule type" value="Genomic_DNA"/>
</dbReference>
<accession>A0AAU8NJW3</accession>
<proteinExistence type="predicted"/>
<dbReference type="InterPro" id="IPR036736">
    <property type="entry name" value="ACP-like_sf"/>
</dbReference>
<dbReference type="Gene3D" id="1.10.1200.10">
    <property type="entry name" value="ACP-like"/>
    <property type="match status" value="2"/>
</dbReference>
<evidence type="ECO:0008006" key="2">
    <source>
        <dbReference type="Google" id="ProtNLM"/>
    </source>
</evidence>
<protein>
    <recommendedName>
        <fullName evidence="2">Carrier domain-containing protein</fullName>
    </recommendedName>
</protein>
<gene>
    <name evidence="1" type="ORF">ABXS70_08920</name>
</gene>
<dbReference type="AlphaFoldDB" id="A0AAU8NJW3"/>
<reference evidence="1" key="1">
    <citation type="submission" date="2024-05" db="EMBL/GenBank/DDBJ databases">
        <title>Draft genome assemblies of 36 bacteria isolated from hibernating arctic ground squirrels.</title>
        <authorList>
            <person name="McKee H."/>
            <person name="Mullen L."/>
            <person name="Drown D.M."/>
            <person name="Duddleston K.N."/>
        </authorList>
    </citation>
    <scope>NUCLEOTIDE SEQUENCE</scope>
    <source>
        <strain evidence="1">AN1007</strain>
    </source>
</reference>
<dbReference type="RefSeq" id="WP_366295341.1">
    <property type="nucleotide sequence ID" value="NZ_CP159992.1"/>
</dbReference>
<sequence>MELNSMRNKGINMDEYFRSNQNIVSDFLEEQFRTFELQQAGSAIEDSGNLLMSLMELNKEVVLKALEAQKYGVTLMSKAEPSITVPVTGSFTKDPALEPLHPVQQLEQEAEVRYYNQNIDLEQWMKDELAQITGFSSQQIVGTMKFEEDLGLVSINMIELFARFVDQFPHLNRDISDIIEAKTIEDFIHIMTNGEKKQEEISHEVLLKWMKREISGITGFPVENITGSMKFEEDLGLVSINMIEIFSHLVEEFPELNGDIEEVIGAASISELIEMILIHQQKKKSLMRLEL</sequence>